<name>A0AAD7DA70_MYCRO</name>
<reference evidence="2" key="1">
    <citation type="submission" date="2023-03" db="EMBL/GenBank/DDBJ databases">
        <title>Massive genome expansion in bonnet fungi (Mycena s.s.) driven by repeated elements and novel gene families across ecological guilds.</title>
        <authorList>
            <consortium name="Lawrence Berkeley National Laboratory"/>
            <person name="Harder C.B."/>
            <person name="Miyauchi S."/>
            <person name="Viragh M."/>
            <person name="Kuo A."/>
            <person name="Thoen E."/>
            <person name="Andreopoulos B."/>
            <person name="Lu D."/>
            <person name="Skrede I."/>
            <person name="Drula E."/>
            <person name="Henrissat B."/>
            <person name="Morin E."/>
            <person name="Kohler A."/>
            <person name="Barry K."/>
            <person name="LaButti K."/>
            <person name="Morin E."/>
            <person name="Salamov A."/>
            <person name="Lipzen A."/>
            <person name="Mereny Z."/>
            <person name="Hegedus B."/>
            <person name="Baldrian P."/>
            <person name="Stursova M."/>
            <person name="Weitz H."/>
            <person name="Taylor A."/>
            <person name="Grigoriev I.V."/>
            <person name="Nagy L.G."/>
            <person name="Martin F."/>
            <person name="Kauserud H."/>
        </authorList>
    </citation>
    <scope>NUCLEOTIDE SEQUENCE</scope>
    <source>
        <strain evidence="2">CBHHK067</strain>
    </source>
</reference>
<keyword evidence="3" id="KW-1185">Reference proteome</keyword>
<comment type="caution">
    <text evidence="2">The sequence shown here is derived from an EMBL/GenBank/DDBJ whole genome shotgun (WGS) entry which is preliminary data.</text>
</comment>
<feature type="compositionally biased region" description="Polar residues" evidence="1">
    <location>
        <begin position="151"/>
        <end position="162"/>
    </location>
</feature>
<evidence type="ECO:0000313" key="3">
    <source>
        <dbReference type="Proteomes" id="UP001221757"/>
    </source>
</evidence>
<proteinExistence type="predicted"/>
<organism evidence="2 3">
    <name type="scientific">Mycena rosella</name>
    <name type="common">Pink bonnet</name>
    <name type="synonym">Agaricus rosellus</name>
    <dbReference type="NCBI Taxonomy" id="1033263"/>
    <lineage>
        <taxon>Eukaryota</taxon>
        <taxon>Fungi</taxon>
        <taxon>Dikarya</taxon>
        <taxon>Basidiomycota</taxon>
        <taxon>Agaricomycotina</taxon>
        <taxon>Agaricomycetes</taxon>
        <taxon>Agaricomycetidae</taxon>
        <taxon>Agaricales</taxon>
        <taxon>Marasmiineae</taxon>
        <taxon>Mycenaceae</taxon>
        <taxon>Mycena</taxon>
    </lineage>
</organism>
<dbReference type="EMBL" id="JARKIE010000115">
    <property type="protein sequence ID" value="KAJ7681642.1"/>
    <property type="molecule type" value="Genomic_DNA"/>
</dbReference>
<gene>
    <name evidence="2" type="ORF">B0H17DRAFT_1138243</name>
</gene>
<protein>
    <submittedName>
        <fullName evidence="2">Uncharacterized protein</fullName>
    </submittedName>
</protein>
<feature type="region of interest" description="Disordered" evidence="1">
    <location>
        <begin position="151"/>
        <end position="174"/>
    </location>
</feature>
<accession>A0AAD7DA70</accession>
<evidence type="ECO:0000313" key="2">
    <source>
        <dbReference type="EMBL" id="KAJ7681642.1"/>
    </source>
</evidence>
<dbReference type="Proteomes" id="UP001221757">
    <property type="component" value="Unassembled WGS sequence"/>
</dbReference>
<dbReference type="AlphaFoldDB" id="A0AAD7DA70"/>
<sequence length="174" mass="18937">MTGLQFSGGNQVQETGLVTSHLASGLRPVAIPPKPTICPNPLQLIRCFSDRVNALQLIPSDRLRRVFNPPLGFNLDNQISILTPMNARISQEFPLRVQNALNSNRRHAGAIHATALLRFSKKGGENKACQPMKQFVPGLVRTMIHEALESTGPTPEQANTTGEHAVTKPTVDST</sequence>
<evidence type="ECO:0000256" key="1">
    <source>
        <dbReference type="SAM" id="MobiDB-lite"/>
    </source>
</evidence>